<keyword evidence="5" id="KW-0534">Nitrate assimilation</keyword>
<dbReference type="SUPFAM" id="SSF103473">
    <property type="entry name" value="MFS general substrate transporter"/>
    <property type="match status" value="1"/>
</dbReference>
<dbReference type="Pfam" id="PF07690">
    <property type="entry name" value="MFS_1"/>
    <property type="match status" value="1"/>
</dbReference>
<feature type="transmembrane region" description="Helical" evidence="7">
    <location>
        <begin position="6"/>
        <end position="26"/>
    </location>
</feature>
<feature type="transmembrane region" description="Helical" evidence="7">
    <location>
        <begin position="206"/>
        <end position="226"/>
    </location>
</feature>
<evidence type="ECO:0000256" key="4">
    <source>
        <dbReference type="ARBA" id="ARBA00022989"/>
    </source>
</evidence>
<comment type="subcellular location">
    <subcellularLocation>
        <location evidence="1">Cell membrane</location>
        <topology evidence="1">Multi-pass membrane protein</topology>
    </subcellularLocation>
</comment>
<dbReference type="RefSeq" id="WP_286216892.1">
    <property type="nucleotide sequence ID" value="NZ_AP027729.1"/>
</dbReference>
<dbReference type="InterPro" id="IPR020846">
    <property type="entry name" value="MFS_dom"/>
</dbReference>
<feature type="transmembrane region" description="Helical" evidence="7">
    <location>
        <begin position="47"/>
        <end position="73"/>
    </location>
</feature>
<evidence type="ECO:0000256" key="1">
    <source>
        <dbReference type="ARBA" id="ARBA00004651"/>
    </source>
</evidence>
<dbReference type="Proteomes" id="UP001321475">
    <property type="component" value="Chromosome"/>
</dbReference>
<keyword evidence="6 7" id="KW-0472">Membrane</keyword>
<dbReference type="Gene3D" id="1.20.1250.20">
    <property type="entry name" value="MFS general substrate transporter like domains"/>
    <property type="match status" value="1"/>
</dbReference>
<evidence type="ECO:0000256" key="5">
    <source>
        <dbReference type="ARBA" id="ARBA00023063"/>
    </source>
</evidence>
<keyword evidence="4 7" id="KW-1133">Transmembrane helix</keyword>
<dbReference type="PROSITE" id="PS50850">
    <property type="entry name" value="MFS"/>
    <property type="match status" value="1"/>
</dbReference>
<keyword evidence="3 7" id="KW-0812">Transmembrane</keyword>
<name>A0ABN6XBQ5_9CELL</name>
<protein>
    <recommendedName>
        <fullName evidence="8">Major facilitator superfamily (MFS) profile domain-containing protein</fullName>
    </recommendedName>
</protein>
<evidence type="ECO:0000256" key="6">
    <source>
        <dbReference type="ARBA" id="ARBA00023136"/>
    </source>
</evidence>
<evidence type="ECO:0000256" key="2">
    <source>
        <dbReference type="ARBA" id="ARBA00008432"/>
    </source>
</evidence>
<dbReference type="PANTHER" id="PTHR23515">
    <property type="entry name" value="HIGH-AFFINITY NITRATE TRANSPORTER 2.3"/>
    <property type="match status" value="1"/>
</dbReference>
<feature type="domain" description="Major facilitator superfamily (MFS) profile" evidence="8">
    <location>
        <begin position="1"/>
        <end position="229"/>
    </location>
</feature>
<organism evidence="9 10">
    <name type="scientific">Paraoerskovia sediminicola</name>
    <dbReference type="NCBI Taxonomy" id="1138587"/>
    <lineage>
        <taxon>Bacteria</taxon>
        <taxon>Bacillati</taxon>
        <taxon>Actinomycetota</taxon>
        <taxon>Actinomycetes</taxon>
        <taxon>Micrococcales</taxon>
        <taxon>Cellulomonadaceae</taxon>
        <taxon>Paraoerskovia</taxon>
    </lineage>
</organism>
<dbReference type="InterPro" id="IPR011701">
    <property type="entry name" value="MFS"/>
</dbReference>
<dbReference type="InterPro" id="IPR036259">
    <property type="entry name" value="MFS_trans_sf"/>
</dbReference>
<sequence length="239" mass="24457">MGRSAPFLIVAIILAVFGVVSIIALYDSPMRPAPSEVGMLKRFWETFKLPVTLQLSWLYAIGFGGFVAFSVYLPTLLVNEYGLEPADAASRTAGFVIVAVIMRPVGGTLSDKIGGVNVSLICFSGATVLAAVLIFEPPLVPLGTIAFLGIAFFLGASTGSTFALVSALAPKGTVGGVTGVVGAIGGLGGFVPPLIMGAVYTADGTYGIGFAGLTVALVLTVLFTAGPVRKRALRGRAEA</sequence>
<dbReference type="InterPro" id="IPR044772">
    <property type="entry name" value="NO3_transporter"/>
</dbReference>
<reference evidence="10" key="1">
    <citation type="journal article" date="2019" name="Int. J. Syst. Evol. Microbiol.">
        <title>The Global Catalogue of Microorganisms (GCM) 10K type strain sequencing project: providing services to taxonomists for standard genome sequencing and annotation.</title>
        <authorList>
            <consortium name="The Broad Institute Genomics Platform"/>
            <consortium name="The Broad Institute Genome Sequencing Center for Infectious Disease"/>
            <person name="Wu L."/>
            <person name="Ma J."/>
        </authorList>
    </citation>
    <scope>NUCLEOTIDE SEQUENCE [LARGE SCALE GENOMIC DNA]</scope>
    <source>
        <strain evidence="10">NBRC 108565</strain>
    </source>
</reference>
<proteinExistence type="inferred from homology"/>
<dbReference type="EMBL" id="AP027729">
    <property type="protein sequence ID" value="BDZ42403.1"/>
    <property type="molecule type" value="Genomic_DNA"/>
</dbReference>
<comment type="similarity">
    <text evidence="2">Belongs to the major facilitator superfamily. Nitrate/nitrite porter (TC 2.A.1.8) family.</text>
</comment>
<keyword evidence="10" id="KW-1185">Reference proteome</keyword>
<gene>
    <name evidence="9" type="ORF">GCM10025865_17020</name>
</gene>
<evidence type="ECO:0000259" key="8">
    <source>
        <dbReference type="PROSITE" id="PS50850"/>
    </source>
</evidence>
<evidence type="ECO:0000256" key="7">
    <source>
        <dbReference type="SAM" id="Phobius"/>
    </source>
</evidence>
<feature type="transmembrane region" description="Helical" evidence="7">
    <location>
        <begin position="113"/>
        <end position="135"/>
    </location>
</feature>
<feature type="transmembrane region" description="Helical" evidence="7">
    <location>
        <begin position="177"/>
        <end position="200"/>
    </location>
</feature>
<accession>A0ABN6XBQ5</accession>
<evidence type="ECO:0000313" key="9">
    <source>
        <dbReference type="EMBL" id="BDZ42403.1"/>
    </source>
</evidence>
<evidence type="ECO:0000313" key="10">
    <source>
        <dbReference type="Proteomes" id="UP001321475"/>
    </source>
</evidence>
<feature type="transmembrane region" description="Helical" evidence="7">
    <location>
        <begin position="141"/>
        <end position="165"/>
    </location>
</feature>
<evidence type="ECO:0000256" key="3">
    <source>
        <dbReference type="ARBA" id="ARBA00022692"/>
    </source>
</evidence>